<dbReference type="Proteomes" id="UP000886829">
    <property type="component" value="Unassembled WGS sequence"/>
</dbReference>
<dbReference type="PROSITE" id="PS51186">
    <property type="entry name" value="GNAT"/>
    <property type="match status" value="1"/>
</dbReference>
<proteinExistence type="predicted"/>
<dbReference type="InterPro" id="IPR000182">
    <property type="entry name" value="GNAT_dom"/>
</dbReference>
<evidence type="ECO:0000313" key="5">
    <source>
        <dbReference type="Proteomes" id="UP000886829"/>
    </source>
</evidence>
<dbReference type="PANTHER" id="PTHR43877">
    <property type="entry name" value="AMINOALKYLPHOSPHONATE N-ACETYLTRANSFERASE-RELATED-RELATED"/>
    <property type="match status" value="1"/>
</dbReference>
<dbReference type="GO" id="GO:0016747">
    <property type="term" value="F:acyltransferase activity, transferring groups other than amino-acyl groups"/>
    <property type="evidence" value="ECO:0007669"/>
    <property type="project" value="InterPro"/>
</dbReference>
<dbReference type="InterPro" id="IPR050832">
    <property type="entry name" value="Bact_Acetyltransf"/>
</dbReference>
<evidence type="ECO:0000259" key="3">
    <source>
        <dbReference type="PROSITE" id="PS51186"/>
    </source>
</evidence>
<keyword evidence="1" id="KW-0808">Transferase</keyword>
<sequence>MSDSANEALRLRLDLMTVQDITAAVQLYQQSFAAAPWGEAYADAEIVARYLSHYAQPLYDAWPLVRSLEIDVIPPRYVLDPQSSEMVVDPNSLPQVHRQESDIPAGDISAAQAASHNYSGLLPFFAFVARVDGQLVALCCASLKPWMEGMQATLDEFCVAPAYQGRGVGRAFLQGIELLLQERGVNAMITTTDPQYQGGHFYHKCGYMPMPRQATLAKVLS</sequence>
<dbReference type="Gene3D" id="3.40.630.30">
    <property type="match status" value="1"/>
</dbReference>
<organism evidence="4 5">
    <name type="scientific">Candidatus Anaerobiospirillum pullistercoris</name>
    <dbReference type="NCBI Taxonomy" id="2838452"/>
    <lineage>
        <taxon>Bacteria</taxon>
        <taxon>Pseudomonadati</taxon>
        <taxon>Pseudomonadota</taxon>
        <taxon>Gammaproteobacteria</taxon>
        <taxon>Aeromonadales</taxon>
        <taxon>Succinivibrionaceae</taxon>
        <taxon>Anaerobiospirillum</taxon>
    </lineage>
</organism>
<evidence type="ECO:0000313" key="4">
    <source>
        <dbReference type="EMBL" id="HIX57832.1"/>
    </source>
</evidence>
<accession>A0A9D2B198</accession>
<evidence type="ECO:0000256" key="1">
    <source>
        <dbReference type="ARBA" id="ARBA00022679"/>
    </source>
</evidence>
<keyword evidence="2" id="KW-0012">Acyltransferase</keyword>
<protein>
    <submittedName>
        <fullName evidence="4">GNAT family N-acetyltransferase</fullName>
    </submittedName>
</protein>
<comment type="caution">
    <text evidence="4">The sequence shown here is derived from an EMBL/GenBank/DDBJ whole genome shotgun (WGS) entry which is preliminary data.</text>
</comment>
<dbReference type="AlphaFoldDB" id="A0A9D2B198"/>
<dbReference type="Pfam" id="PF00583">
    <property type="entry name" value="Acetyltransf_1"/>
    <property type="match status" value="1"/>
</dbReference>
<gene>
    <name evidence="4" type="ORF">H9850_10240</name>
</gene>
<evidence type="ECO:0000256" key="2">
    <source>
        <dbReference type="ARBA" id="ARBA00023315"/>
    </source>
</evidence>
<dbReference type="CDD" id="cd04301">
    <property type="entry name" value="NAT_SF"/>
    <property type="match status" value="1"/>
</dbReference>
<dbReference type="SUPFAM" id="SSF55729">
    <property type="entry name" value="Acyl-CoA N-acyltransferases (Nat)"/>
    <property type="match status" value="1"/>
</dbReference>
<reference evidence="4" key="2">
    <citation type="submission" date="2021-04" db="EMBL/GenBank/DDBJ databases">
        <authorList>
            <person name="Gilroy R."/>
        </authorList>
    </citation>
    <scope>NUCLEOTIDE SEQUENCE</scope>
    <source>
        <strain evidence="4">USASDec5-558</strain>
    </source>
</reference>
<dbReference type="EMBL" id="DXEV01000202">
    <property type="protein sequence ID" value="HIX57832.1"/>
    <property type="molecule type" value="Genomic_DNA"/>
</dbReference>
<name>A0A9D2B198_9GAMM</name>
<feature type="domain" description="N-acetyltransferase" evidence="3">
    <location>
        <begin position="83"/>
        <end position="221"/>
    </location>
</feature>
<reference evidence="4" key="1">
    <citation type="journal article" date="2021" name="PeerJ">
        <title>Extensive microbial diversity within the chicken gut microbiome revealed by metagenomics and culture.</title>
        <authorList>
            <person name="Gilroy R."/>
            <person name="Ravi A."/>
            <person name="Getino M."/>
            <person name="Pursley I."/>
            <person name="Horton D.L."/>
            <person name="Alikhan N.F."/>
            <person name="Baker D."/>
            <person name="Gharbi K."/>
            <person name="Hall N."/>
            <person name="Watson M."/>
            <person name="Adriaenssens E.M."/>
            <person name="Foster-Nyarko E."/>
            <person name="Jarju S."/>
            <person name="Secka A."/>
            <person name="Antonio M."/>
            <person name="Oren A."/>
            <person name="Chaudhuri R.R."/>
            <person name="La Ragione R."/>
            <person name="Hildebrand F."/>
            <person name="Pallen M.J."/>
        </authorList>
    </citation>
    <scope>NUCLEOTIDE SEQUENCE</scope>
    <source>
        <strain evidence="4">USASDec5-558</strain>
    </source>
</reference>
<dbReference type="InterPro" id="IPR016181">
    <property type="entry name" value="Acyl_CoA_acyltransferase"/>
</dbReference>